<dbReference type="AlphaFoldDB" id="A0A850NSH6"/>
<evidence type="ECO:0000313" key="3">
    <source>
        <dbReference type="Proteomes" id="UP000557688"/>
    </source>
</evidence>
<evidence type="ECO:0000313" key="4">
    <source>
        <dbReference type="Proteomes" id="UP000565205"/>
    </source>
</evidence>
<evidence type="ECO:0000313" key="1">
    <source>
        <dbReference type="EMBL" id="MBB3175216.1"/>
    </source>
</evidence>
<dbReference type="Proteomes" id="UP000565205">
    <property type="component" value="Unassembled WGS sequence"/>
</dbReference>
<keyword evidence="3" id="KW-1185">Reference proteome</keyword>
<organism evidence="2 4">
    <name type="scientific">Endobacter medicaginis</name>
    <dbReference type="NCBI Taxonomy" id="1181271"/>
    <lineage>
        <taxon>Bacteria</taxon>
        <taxon>Pseudomonadati</taxon>
        <taxon>Pseudomonadota</taxon>
        <taxon>Alphaproteobacteria</taxon>
        <taxon>Acetobacterales</taxon>
        <taxon>Acetobacteraceae</taxon>
        <taxon>Endobacter</taxon>
    </lineage>
</organism>
<dbReference type="EMBL" id="JACHXV010000022">
    <property type="protein sequence ID" value="MBB3175216.1"/>
    <property type="molecule type" value="Genomic_DNA"/>
</dbReference>
<evidence type="ECO:0000313" key="2">
    <source>
        <dbReference type="EMBL" id="NVN28977.1"/>
    </source>
</evidence>
<protein>
    <submittedName>
        <fullName evidence="2">Uncharacterized protein</fullName>
    </submittedName>
</protein>
<reference evidence="1 3" key="2">
    <citation type="submission" date="2020-08" db="EMBL/GenBank/DDBJ databases">
        <title>Genomic Encyclopedia of Type Strains, Phase III (KMG-III): the genomes of soil and plant-associated and newly described type strains.</title>
        <authorList>
            <person name="Whitman W."/>
        </authorList>
    </citation>
    <scope>NUCLEOTIDE SEQUENCE [LARGE SCALE GENOMIC DNA]</scope>
    <source>
        <strain evidence="1 3">CECT 8088</strain>
    </source>
</reference>
<name>A0A850NSH6_9PROT</name>
<dbReference type="EMBL" id="JABXXQ010000007">
    <property type="protein sequence ID" value="NVN28977.1"/>
    <property type="molecule type" value="Genomic_DNA"/>
</dbReference>
<comment type="caution">
    <text evidence="2">The sequence shown here is derived from an EMBL/GenBank/DDBJ whole genome shotgun (WGS) entry which is preliminary data.</text>
</comment>
<dbReference type="RefSeq" id="WP_176621708.1">
    <property type="nucleotide sequence ID" value="NZ_JABXXQ010000007.1"/>
</dbReference>
<dbReference type="Proteomes" id="UP000557688">
    <property type="component" value="Unassembled WGS sequence"/>
</dbReference>
<sequence length="89" mass="9359">MMPNLNSIIRTARAIEGAGNVARRIPCGISGWLWLAGSARLDTLAVEAMLADGSLAGTRDEYRLSERGRALRLAIAMPPSPAATSHATA</sequence>
<gene>
    <name evidence="1" type="ORF">FHR90_003070</name>
    <name evidence="2" type="ORF">HUK83_01260</name>
</gene>
<reference evidence="2 4" key="1">
    <citation type="submission" date="2020-06" db="EMBL/GenBank/DDBJ databases">
        <title>Description of novel acetic acid bacteria.</title>
        <authorList>
            <person name="Sombolestani A."/>
        </authorList>
    </citation>
    <scope>NUCLEOTIDE SEQUENCE [LARGE SCALE GENOMIC DNA]</scope>
    <source>
        <strain evidence="2 4">LMG 26838</strain>
    </source>
</reference>
<accession>A0A850NSH6</accession>
<proteinExistence type="predicted"/>